<evidence type="ECO:0000256" key="11">
    <source>
        <dbReference type="ARBA" id="ARBA00022989"/>
    </source>
</evidence>
<keyword evidence="19" id="KW-1185">Reference proteome</keyword>
<dbReference type="Gene3D" id="1.10.8.500">
    <property type="entry name" value="HAMP domain in histidine kinase"/>
    <property type="match status" value="1"/>
</dbReference>
<keyword evidence="12" id="KW-0902">Two-component regulatory system</keyword>
<dbReference type="RefSeq" id="WP_052563209.1">
    <property type="nucleotide sequence ID" value="NZ_BAFN01000001.1"/>
</dbReference>
<dbReference type="SMART" id="SM00304">
    <property type="entry name" value="HAMP"/>
    <property type="match status" value="1"/>
</dbReference>
<evidence type="ECO:0000256" key="5">
    <source>
        <dbReference type="ARBA" id="ARBA00022553"/>
    </source>
</evidence>
<dbReference type="EMBL" id="BAFN01000001">
    <property type="protein sequence ID" value="GAN33156.1"/>
    <property type="molecule type" value="Genomic_DNA"/>
</dbReference>
<feature type="coiled-coil region" evidence="14">
    <location>
        <begin position="363"/>
        <end position="393"/>
    </location>
</feature>
<feature type="transmembrane region" description="Helical" evidence="15">
    <location>
        <begin position="12"/>
        <end position="32"/>
    </location>
</feature>
<dbReference type="Pfam" id="PF08448">
    <property type="entry name" value="PAS_4"/>
    <property type="match status" value="1"/>
</dbReference>
<dbReference type="InterPro" id="IPR033479">
    <property type="entry name" value="dCache_1"/>
</dbReference>
<evidence type="ECO:0000256" key="12">
    <source>
        <dbReference type="ARBA" id="ARBA00023012"/>
    </source>
</evidence>
<comment type="catalytic activity">
    <reaction evidence="1">
        <text>ATP + protein L-histidine = ADP + protein N-phospho-L-histidine.</text>
        <dbReference type="EC" id="2.7.13.3"/>
    </reaction>
</comment>
<evidence type="ECO:0000256" key="4">
    <source>
        <dbReference type="ARBA" id="ARBA00022475"/>
    </source>
</evidence>
<dbReference type="CDD" id="cd06225">
    <property type="entry name" value="HAMP"/>
    <property type="match status" value="1"/>
</dbReference>
<keyword evidence="9 18" id="KW-0418">Kinase</keyword>
<dbReference type="InterPro" id="IPR013656">
    <property type="entry name" value="PAS_4"/>
</dbReference>
<evidence type="ECO:0000256" key="3">
    <source>
        <dbReference type="ARBA" id="ARBA00012438"/>
    </source>
</evidence>
<protein>
    <recommendedName>
        <fullName evidence="3">histidine kinase</fullName>
        <ecNumber evidence="3">2.7.13.3</ecNumber>
    </recommendedName>
</protein>
<dbReference type="Proteomes" id="UP000032309">
    <property type="component" value="Unassembled WGS sequence"/>
</dbReference>
<dbReference type="NCBIfam" id="TIGR00229">
    <property type="entry name" value="sensory_box"/>
    <property type="match status" value="1"/>
</dbReference>
<evidence type="ECO:0000313" key="19">
    <source>
        <dbReference type="Proteomes" id="UP000032309"/>
    </source>
</evidence>
<dbReference type="PROSITE" id="PS50885">
    <property type="entry name" value="HAMP"/>
    <property type="match status" value="1"/>
</dbReference>
<dbReference type="PROSITE" id="PS50112">
    <property type="entry name" value="PAS"/>
    <property type="match status" value="1"/>
</dbReference>
<evidence type="ECO:0000256" key="2">
    <source>
        <dbReference type="ARBA" id="ARBA00004651"/>
    </source>
</evidence>
<keyword evidence="11 15" id="KW-1133">Transmembrane helix</keyword>
<feature type="transmembrane region" description="Helical" evidence="15">
    <location>
        <begin position="295"/>
        <end position="319"/>
    </location>
</feature>
<keyword evidence="5" id="KW-0597">Phosphoprotein</keyword>
<evidence type="ECO:0000256" key="10">
    <source>
        <dbReference type="ARBA" id="ARBA00022840"/>
    </source>
</evidence>
<dbReference type="Gene3D" id="3.30.450.20">
    <property type="entry name" value="PAS domain"/>
    <property type="match status" value="3"/>
</dbReference>
<evidence type="ECO:0000313" key="18">
    <source>
        <dbReference type="EMBL" id="GAN33156.1"/>
    </source>
</evidence>
<sequence length="516" mass="57470">MSLFPSLKRKLLTLTLCISLIPIAVITTICYFHARGALKYQILEQLKAVAESKRLHVRSSMETRKVRTIDFSSDGFIRDRLERVIRGNVVKQDAVIGLNKYLLKKKLPLDSYLIAIAIADRHGKVVSSTNEKLIGNDISDQDVFVQGISAGHGKAYITPRYFPYFGTTCILSSAPIISGQDVNPPGIIINAHSLPFLNEITTSRVGMGETGEVYLVNRDKIMVTESRFINGASLKQLVDTEPVRKVIEDNKEIVGIYPDYRGVPVVGAALNIPEYGWILLSEIDKKEAFKPLKTLSIVVLIFGIVGVVAVTSMGIIFAVSMSTTIKDITDAAAKLAGGDLDYRVKVTREDEIGALMNGFNAMADKLSLEIKEHKRAEAALRKSKEQAQTILDNTPAVVYLKDTDGRYLLINHQYERLFHVTKDQVIGKTDYDIFPKAFADAFRMNDFKVLETKNSLVIEEIAPHDDGMHTYISLKFPLYDSVEGLYGVCGISTDITDRTRKIEKKSNTSTRRQADI</sequence>
<dbReference type="CDD" id="cd00130">
    <property type="entry name" value="PAS"/>
    <property type="match status" value="1"/>
</dbReference>
<feature type="domain" description="PAS" evidence="16">
    <location>
        <begin position="383"/>
        <end position="434"/>
    </location>
</feature>
<accession>A0ABQ0JWT8</accession>
<dbReference type="SUPFAM" id="SSF158472">
    <property type="entry name" value="HAMP domain-like"/>
    <property type="match status" value="1"/>
</dbReference>
<name>A0ABQ0JWT8_9BACT</name>
<dbReference type="InterPro" id="IPR000014">
    <property type="entry name" value="PAS"/>
</dbReference>
<dbReference type="GO" id="GO:0016301">
    <property type="term" value="F:kinase activity"/>
    <property type="evidence" value="ECO:0007669"/>
    <property type="project" value="UniProtKB-KW"/>
</dbReference>
<reference evidence="19" key="1">
    <citation type="journal article" date="2015" name="Genome Announc.">
        <title>Draft Genome Sequence of an Anaerobic Ammonium-Oxidizing Bacterium, "Candidatus Brocadia sinica".</title>
        <authorList>
            <person name="Oshiki M."/>
            <person name="Shinyako-Hata K."/>
            <person name="Satoh H."/>
            <person name="Okabe S."/>
        </authorList>
    </citation>
    <scope>NUCLEOTIDE SEQUENCE [LARGE SCALE GENOMIC DNA]</scope>
    <source>
        <strain evidence="19">JPN1</strain>
    </source>
</reference>
<keyword evidence="13 15" id="KW-0472">Membrane</keyword>
<keyword evidence="10" id="KW-0067">ATP-binding</keyword>
<evidence type="ECO:0000259" key="16">
    <source>
        <dbReference type="PROSITE" id="PS50112"/>
    </source>
</evidence>
<keyword evidence="4" id="KW-1003">Cell membrane</keyword>
<dbReference type="SUPFAM" id="SSF55785">
    <property type="entry name" value="PYP-like sensor domain (PAS domain)"/>
    <property type="match status" value="1"/>
</dbReference>
<dbReference type="EC" id="2.7.13.3" evidence="3"/>
<dbReference type="PANTHER" id="PTHR45528:SF1">
    <property type="entry name" value="SENSOR HISTIDINE KINASE CPXA"/>
    <property type="match status" value="1"/>
</dbReference>
<evidence type="ECO:0000256" key="8">
    <source>
        <dbReference type="ARBA" id="ARBA00022741"/>
    </source>
</evidence>
<gene>
    <name evidence="18" type="ORF">BROSI_A1673</name>
</gene>
<comment type="caution">
    <text evidence="18">The sequence shown here is derived from an EMBL/GenBank/DDBJ whole genome shotgun (WGS) entry which is preliminary data.</text>
</comment>
<proteinExistence type="predicted"/>
<dbReference type="PANTHER" id="PTHR45528">
    <property type="entry name" value="SENSOR HISTIDINE KINASE CPXA"/>
    <property type="match status" value="1"/>
</dbReference>
<evidence type="ECO:0000256" key="9">
    <source>
        <dbReference type="ARBA" id="ARBA00022777"/>
    </source>
</evidence>
<comment type="subcellular location">
    <subcellularLocation>
        <location evidence="2">Cell membrane</location>
        <topology evidence="2">Multi-pass membrane protein</topology>
    </subcellularLocation>
</comment>
<evidence type="ECO:0000256" key="13">
    <source>
        <dbReference type="ARBA" id="ARBA00023136"/>
    </source>
</evidence>
<evidence type="ECO:0000256" key="7">
    <source>
        <dbReference type="ARBA" id="ARBA00022692"/>
    </source>
</evidence>
<keyword evidence="7 15" id="KW-0812">Transmembrane</keyword>
<dbReference type="Pfam" id="PF02743">
    <property type="entry name" value="dCache_1"/>
    <property type="match status" value="1"/>
</dbReference>
<dbReference type="InterPro" id="IPR003660">
    <property type="entry name" value="HAMP_dom"/>
</dbReference>
<evidence type="ECO:0000256" key="14">
    <source>
        <dbReference type="SAM" id="Coils"/>
    </source>
</evidence>
<dbReference type="SMART" id="SM00091">
    <property type="entry name" value="PAS"/>
    <property type="match status" value="1"/>
</dbReference>
<evidence type="ECO:0000259" key="17">
    <source>
        <dbReference type="PROSITE" id="PS50885"/>
    </source>
</evidence>
<feature type="domain" description="HAMP" evidence="17">
    <location>
        <begin position="319"/>
        <end position="371"/>
    </location>
</feature>
<dbReference type="InterPro" id="IPR050398">
    <property type="entry name" value="HssS/ArlS-like"/>
</dbReference>
<evidence type="ECO:0000256" key="1">
    <source>
        <dbReference type="ARBA" id="ARBA00000085"/>
    </source>
</evidence>
<keyword evidence="14" id="KW-0175">Coiled coil</keyword>
<evidence type="ECO:0000256" key="15">
    <source>
        <dbReference type="SAM" id="Phobius"/>
    </source>
</evidence>
<dbReference type="CDD" id="cd18774">
    <property type="entry name" value="PDC2_HK_sensor"/>
    <property type="match status" value="1"/>
</dbReference>
<organism evidence="18 19">
    <name type="scientific">Candidatus Brocadia sinica JPN1</name>
    <dbReference type="NCBI Taxonomy" id="1197129"/>
    <lineage>
        <taxon>Bacteria</taxon>
        <taxon>Pseudomonadati</taxon>
        <taxon>Planctomycetota</taxon>
        <taxon>Candidatus Brocadiia</taxon>
        <taxon>Candidatus Brocadiales</taxon>
        <taxon>Candidatus Brocadiaceae</taxon>
        <taxon>Candidatus Brocadia</taxon>
    </lineage>
</organism>
<keyword evidence="8" id="KW-0547">Nucleotide-binding</keyword>
<dbReference type="Pfam" id="PF00672">
    <property type="entry name" value="HAMP"/>
    <property type="match status" value="1"/>
</dbReference>
<evidence type="ECO:0000256" key="6">
    <source>
        <dbReference type="ARBA" id="ARBA00022679"/>
    </source>
</evidence>
<keyword evidence="6" id="KW-0808">Transferase</keyword>
<dbReference type="InterPro" id="IPR035965">
    <property type="entry name" value="PAS-like_dom_sf"/>
</dbReference>